<feature type="transmembrane region" description="Helical" evidence="1">
    <location>
        <begin position="56"/>
        <end position="74"/>
    </location>
</feature>
<proteinExistence type="predicted"/>
<gene>
    <name evidence="2" type="ORF">IDH45_04925</name>
</gene>
<dbReference type="RefSeq" id="WP_190925243.1">
    <property type="nucleotide sequence ID" value="NZ_JACXJA010000005.1"/>
</dbReference>
<feature type="transmembrane region" description="Helical" evidence="1">
    <location>
        <begin position="6"/>
        <end position="25"/>
    </location>
</feature>
<comment type="caution">
    <text evidence="2">The sequence shown here is derived from an EMBL/GenBank/DDBJ whole genome shotgun (WGS) entry which is preliminary data.</text>
</comment>
<evidence type="ECO:0000256" key="1">
    <source>
        <dbReference type="SAM" id="Phobius"/>
    </source>
</evidence>
<dbReference type="AlphaFoldDB" id="A0A927GYR5"/>
<sequence>MNAGFLSWILILVTFILLASGWKTFLLRGVSYQAILTFFAAWCVASRFDVSMGKGWAVNGVIVPLLILIGAALWRQRSFLGGLHGLSFGLFLASVYYLLKHMGDIDPFFLPSRVTFGAALILALLAAILVRKPEDQIACLSFALLCGSALYGYVHKGQSAMPFAGLPFQDEWWLAVGSARLMSSAAETVVGSVCEVSKSLADRWRETRK</sequence>
<keyword evidence="3" id="KW-1185">Reference proteome</keyword>
<protein>
    <recommendedName>
        <fullName evidence="4">Transmembrane protein</fullName>
    </recommendedName>
</protein>
<organism evidence="2 3">
    <name type="scientific">Paenibacillus oceani</name>
    <dbReference type="NCBI Taxonomy" id="2772510"/>
    <lineage>
        <taxon>Bacteria</taxon>
        <taxon>Bacillati</taxon>
        <taxon>Bacillota</taxon>
        <taxon>Bacilli</taxon>
        <taxon>Bacillales</taxon>
        <taxon>Paenibacillaceae</taxon>
        <taxon>Paenibacillus</taxon>
    </lineage>
</organism>
<feature type="transmembrane region" description="Helical" evidence="1">
    <location>
        <begin position="32"/>
        <end position="50"/>
    </location>
</feature>
<keyword evidence="1" id="KW-0472">Membrane</keyword>
<reference evidence="2" key="1">
    <citation type="submission" date="2020-09" db="EMBL/GenBank/DDBJ databases">
        <title>A novel bacterium of genus Paenibacillus, isolated from South China Sea.</title>
        <authorList>
            <person name="Huang H."/>
            <person name="Mo K."/>
            <person name="Hu Y."/>
        </authorList>
    </citation>
    <scope>NUCLEOTIDE SEQUENCE</scope>
    <source>
        <strain evidence="2">IB182363</strain>
    </source>
</reference>
<feature type="transmembrane region" description="Helical" evidence="1">
    <location>
        <begin position="111"/>
        <end position="130"/>
    </location>
</feature>
<evidence type="ECO:0008006" key="4">
    <source>
        <dbReference type="Google" id="ProtNLM"/>
    </source>
</evidence>
<name>A0A927GYR5_9BACL</name>
<keyword evidence="1" id="KW-0812">Transmembrane</keyword>
<keyword evidence="1" id="KW-1133">Transmembrane helix</keyword>
<feature type="transmembrane region" description="Helical" evidence="1">
    <location>
        <begin position="81"/>
        <end position="99"/>
    </location>
</feature>
<accession>A0A927GYR5</accession>
<feature type="transmembrane region" description="Helical" evidence="1">
    <location>
        <begin position="137"/>
        <end position="154"/>
    </location>
</feature>
<evidence type="ECO:0000313" key="3">
    <source>
        <dbReference type="Proteomes" id="UP000639396"/>
    </source>
</evidence>
<evidence type="ECO:0000313" key="2">
    <source>
        <dbReference type="EMBL" id="MBD2861332.1"/>
    </source>
</evidence>
<dbReference type="EMBL" id="JACXJA010000005">
    <property type="protein sequence ID" value="MBD2861332.1"/>
    <property type="molecule type" value="Genomic_DNA"/>
</dbReference>
<dbReference type="Proteomes" id="UP000639396">
    <property type="component" value="Unassembled WGS sequence"/>
</dbReference>